<comment type="caution">
    <text evidence="1">The sequence shown here is derived from an EMBL/GenBank/DDBJ whole genome shotgun (WGS) entry which is preliminary data.</text>
</comment>
<proteinExistence type="predicted"/>
<name>A0AAW0FAU8_9APHY</name>
<keyword evidence="2" id="KW-1185">Reference proteome</keyword>
<organism evidence="1 2">
    <name type="scientific">Cerrena zonata</name>
    <dbReference type="NCBI Taxonomy" id="2478898"/>
    <lineage>
        <taxon>Eukaryota</taxon>
        <taxon>Fungi</taxon>
        <taxon>Dikarya</taxon>
        <taxon>Basidiomycota</taxon>
        <taxon>Agaricomycotina</taxon>
        <taxon>Agaricomycetes</taxon>
        <taxon>Polyporales</taxon>
        <taxon>Cerrenaceae</taxon>
        <taxon>Cerrena</taxon>
    </lineage>
</organism>
<dbReference type="AlphaFoldDB" id="A0AAW0FAU8"/>
<sequence length="259" mass="29603">MDYIIRARQMGSHFVGNLSALHDMEWRRTQTNGDYIVTRCCPESDDAWKHTLTEVFPREFRFVGMLAEGIDCDLTDHRRLTNECPKAKLFDSDRYPGIHSRKADVTSVCRHLEGSIAQSAFRREHRFLERGCPVLMFPKVLQRLNPPLVDADGMVPFQINYAAARRLRDAEGSLTLEEGELPCDKHGVQYWELEGGPWSVAPLPIYGEGIELLPFTRYSDLRGALVEAKATAVHGVNEQSEREGFYFQVQSMDVLKFHV</sequence>
<evidence type="ECO:0000313" key="1">
    <source>
        <dbReference type="EMBL" id="KAK7675917.1"/>
    </source>
</evidence>
<dbReference type="Proteomes" id="UP001385951">
    <property type="component" value="Unassembled WGS sequence"/>
</dbReference>
<gene>
    <name evidence="1" type="ORF">QCA50_021150</name>
</gene>
<protein>
    <submittedName>
        <fullName evidence="1">Uncharacterized protein</fullName>
    </submittedName>
</protein>
<reference evidence="1 2" key="1">
    <citation type="submission" date="2022-09" db="EMBL/GenBank/DDBJ databases">
        <authorList>
            <person name="Palmer J.M."/>
        </authorList>
    </citation>
    <scope>NUCLEOTIDE SEQUENCE [LARGE SCALE GENOMIC DNA]</scope>
    <source>
        <strain evidence="1 2">DSM 7382</strain>
    </source>
</reference>
<evidence type="ECO:0000313" key="2">
    <source>
        <dbReference type="Proteomes" id="UP001385951"/>
    </source>
</evidence>
<dbReference type="EMBL" id="JASBNA010000158">
    <property type="protein sequence ID" value="KAK7675917.1"/>
    <property type="molecule type" value="Genomic_DNA"/>
</dbReference>
<accession>A0AAW0FAU8</accession>